<feature type="region of interest" description="Disordered" evidence="1">
    <location>
        <begin position="1"/>
        <end position="20"/>
    </location>
</feature>
<sequence length="201" mass="21195">MRGRPRAAAPPRRPACSPRALDKVIKHSSWRRHAALVAAAKSALDLSSHAAPAPGPDEPSDPAPASAVRASPAPTADAALAALLLALSTRGPWKVAEPALECAAGAPLPAPPPRRRRRRGPLRALAALPGLQALRRGALLRLARGGGDDALELAVLRVLVAFARCPGRLRQRGVPGPGCQGVLQRLPREKRQRWEPALRQS</sequence>
<name>A0A835ABY5_9POAL</name>
<dbReference type="Proteomes" id="UP000636709">
    <property type="component" value="Unassembled WGS sequence"/>
</dbReference>
<accession>A0A835ABY5</accession>
<dbReference type="EMBL" id="JACEFO010002479">
    <property type="protein sequence ID" value="KAF8658442.1"/>
    <property type="molecule type" value="Genomic_DNA"/>
</dbReference>
<feature type="compositionally biased region" description="Low complexity" evidence="1">
    <location>
        <begin position="1"/>
        <end position="19"/>
    </location>
</feature>
<evidence type="ECO:0000313" key="3">
    <source>
        <dbReference type="Proteomes" id="UP000636709"/>
    </source>
</evidence>
<proteinExistence type="predicted"/>
<gene>
    <name evidence="2" type="ORF">HU200_058893</name>
</gene>
<evidence type="ECO:0000313" key="2">
    <source>
        <dbReference type="EMBL" id="KAF8658442.1"/>
    </source>
</evidence>
<keyword evidence="3" id="KW-1185">Reference proteome</keyword>
<organism evidence="2 3">
    <name type="scientific">Digitaria exilis</name>
    <dbReference type="NCBI Taxonomy" id="1010633"/>
    <lineage>
        <taxon>Eukaryota</taxon>
        <taxon>Viridiplantae</taxon>
        <taxon>Streptophyta</taxon>
        <taxon>Embryophyta</taxon>
        <taxon>Tracheophyta</taxon>
        <taxon>Spermatophyta</taxon>
        <taxon>Magnoliopsida</taxon>
        <taxon>Liliopsida</taxon>
        <taxon>Poales</taxon>
        <taxon>Poaceae</taxon>
        <taxon>PACMAD clade</taxon>
        <taxon>Panicoideae</taxon>
        <taxon>Panicodae</taxon>
        <taxon>Paniceae</taxon>
        <taxon>Anthephorinae</taxon>
        <taxon>Digitaria</taxon>
    </lineage>
</organism>
<reference evidence="2" key="1">
    <citation type="submission" date="2020-07" db="EMBL/GenBank/DDBJ databases">
        <title>Genome sequence and genetic diversity analysis of an under-domesticated orphan crop, white fonio (Digitaria exilis).</title>
        <authorList>
            <person name="Bennetzen J.L."/>
            <person name="Chen S."/>
            <person name="Ma X."/>
            <person name="Wang X."/>
            <person name="Yssel A.E.J."/>
            <person name="Chaluvadi S.R."/>
            <person name="Johnson M."/>
            <person name="Gangashetty P."/>
            <person name="Hamidou F."/>
            <person name="Sanogo M.D."/>
            <person name="Zwaenepoel A."/>
            <person name="Wallace J."/>
            <person name="Van De Peer Y."/>
            <person name="Van Deynze A."/>
        </authorList>
    </citation>
    <scope>NUCLEOTIDE SEQUENCE</scope>
    <source>
        <tissue evidence="2">Leaves</tissue>
    </source>
</reference>
<feature type="region of interest" description="Disordered" evidence="1">
    <location>
        <begin position="45"/>
        <end position="71"/>
    </location>
</feature>
<comment type="caution">
    <text evidence="2">The sequence shown here is derived from an EMBL/GenBank/DDBJ whole genome shotgun (WGS) entry which is preliminary data.</text>
</comment>
<evidence type="ECO:0000256" key="1">
    <source>
        <dbReference type="SAM" id="MobiDB-lite"/>
    </source>
</evidence>
<protein>
    <submittedName>
        <fullName evidence="2">Uncharacterized protein</fullName>
    </submittedName>
</protein>
<dbReference type="AlphaFoldDB" id="A0A835ABY5"/>